<dbReference type="Pfam" id="PF02699">
    <property type="entry name" value="YajC"/>
    <property type="match status" value="1"/>
</dbReference>
<keyword evidence="5" id="KW-1003">Cell membrane</keyword>
<keyword evidence="8 11" id="KW-1133">Transmembrane helix</keyword>
<dbReference type="SMART" id="SM01323">
    <property type="entry name" value="YajC"/>
    <property type="match status" value="1"/>
</dbReference>
<dbReference type="PRINTS" id="PR01853">
    <property type="entry name" value="YAJCTRNLCASE"/>
</dbReference>
<keyword evidence="4" id="KW-0813">Transport</keyword>
<reference evidence="12 13" key="1">
    <citation type="submission" date="2021-01" db="EMBL/GenBank/DDBJ databases">
        <title>Carboxyliciviraga sp.nov., isolated from coastal sediments.</title>
        <authorList>
            <person name="Lu D."/>
            <person name="Zhang T."/>
        </authorList>
    </citation>
    <scope>NUCLEOTIDE SEQUENCE [LARGE SCALE GENOMIC DNA]</scope>
    <source>
        <strain evidence="12 13">N1Y132</strain>
    </source>
</reference>
<sequence length="108" mass="12183">MNLLNVFLSMPPQAAEGGNPLMSFAPYVLIIIVFYFFMIRPQMKRQKELRKYREALKKGDKVITTGGIYGKVSEIKEQHVVVEIADGVKVKMDKSAIVMDMSDVSANK</sequence>
<evidence type="ECO:0000256" key="10">
    <source>
        <dbReference type="ARBA" id="ARBA00023136"/>
    </source>
</evidence>
<comment type="caution">
    <text evidence="12">The sequence shown here is derived from an EMBL/GenBank/DDBJ whole genome shotgun (WGS) entry which is preliminary data.</text>
</comment>
<dbReference type="NCBIfam" id="TIGR00739">
    <property type="entry name" value="yajC"/>
    <property type="match status" value="1"/>
</dbReference>
<evidence type="ECO:0000256" key="7">
    <source>
        <dbReference type="ARBA" id="ARBA00022927"/>
    </source>
</evidence>
<dbReference type="InterPro" id="IPR003849">
    <property type="entry name" value="Preprotein_translocase_YajC"/>
</dbReference>
<comment type="subcellular location">
    <subcellularLocation>
        <location evidence="1">Cell membrane</location>
        <topology evidence="1">Single-pass membrane protein</topology>
    </subcellularLocation>
</comment>
<dbReference type="PANTHER" id="PTHR33909">
    <property type="entry name" value="SEC TRANSLOCON ACCESSORY COMPLEX SUBUNIT YAJC"/>
    <property type="match status" value="1"/>
</dbReference>
<accession>A0ABS1HNT8</accession>
<dbReference type="EMBL" id="JAENRR010000063">
    <property type="protein sequence ID" value="MBK3519353.1"/>
    <property type="molecule type" value="Genomic_DNA"/>
</dbReference>
<feature type="transmembrane region" description="Helical" evidence="11">
    <location>
        <begin position="20"/>
        <end position="39"/>
    </location>
</feature>
<evidence type="ECO:0000256" key="2">
    <source>
        <dbReference type="ARBA" id="ARBA00006742"/>
    </source>
</evidence>
<keyword evidence="9" id="KW-0811">Translocation</keyword>
<keyword evidence="10 11" id="KW-0472">Membrane</keyword>
<comment type="similarity">
    <text evidence="2">Belongs to the YajC family.</text>
</comment>
<name>A0ABS1HNT8_9BACT</name>
<keyword evidence="6 11" id="KW-0812">Transmembrane</keyword>
<dbReference type="PANTHER" id="PTHR33909:SF1">
    <property type="entry name" value="SEC TRANSLOCON ACCESSORY COMPLEX SUBUNIT YAJC"/>
    <property type="match status" value="1"/>
</dbReference>
<keyword evidence="7" id="KW-0653">Protein transport</keyword>
<evidence type="ECO:0000313" key="12">
    <source>
        <dbReference type="EMBL" id="MBK3519353.1"/>
    </source>
</evidence>
<evidence type="ECO:0000256" key="1">
    <source>
        <dbReference type="ARBA" id="ARBA00004162"/>
    </source>
</evidence>
<protein>
    <recommendedName>
        <fullName evidence="3">Sec translocon accessory complex subunit YajC</fullName>
    </recommendedName>
</protein>
<proteinExistence type="inferred from homology"/>
<gene>
    <name evidence="12" type="primary">yajC</name>
    <name evidence="12" type="ORF">JIV24_18545</name>
</gene>
<evidence type="ECO:0000256" key="11">
    <source>
        <dbReference type="SAM" id="Phobius"/>
    </source>
</evidence>
<dbReference type="Proteomes" id="UP000605676">
    <property type="component" value="Unassembled WGS sequence"/>
</dbReference>
<dbReference type="RefSeq" id="WP_200466571.1">
    <property type="nucleotide sequence ID" value="NZ_JAENRR010000063.1"/>
</dbReference>
<evidence type="ECO:0000256" key="6">
    <source>
        <dbReference type="ARBA" id="ARBA00022692"/>
    </source>
</evidence>
<evidence type="ECO:0000256" key="8">
    <source>
        <dbReference type="ARBA" id="ARBA00022989"/>
    </source>
</evidence>
<organism evidence="12 13">
    <name type="scientific">Carboxylicivirga marina</name>
    <dbReference type="NCBI Taxonomy" id="2800988"/>
    <lineage>
        <taxon>Bacteria</taxon>
        <taxon>Pseudomonadati</taxon>
        <taxon>Bacteroidota</taxon>
        <taxon>Bacteroidia</taxon>
        <taxon>Marinilabiliales</taxon>
        <taxon>Marinilabiliaceae</taxon>
        <taxon>Carboxylicivirga</taxon>
    </lineage>
</organism>
<keyword evidence="13" id="KW-1185">Reference proteome</keyword>
<evidence type="ECO:0000256" key="4">
    <source>
        <dbReference type="ARBA" id="ARBA00022448"/>
    </source>
</evidence>
<evidence type="ECO:0000256" key="5">
    <source>
        <dbReference type="ARBA" id="ARBA00022475"/>
    </source>
</evidence>
<evidence type="ECO:0000256" key="9">
    <source>
        <dbReference type="ARBA" id="ARBA00023010"/>
    </source>
</evidence>
<evidence type="ECO:0000256" key="3">
    <source>
        <dbReference type="ARBA" id="ARBA00014962"/>
    </source>
</evidence>
<evidence type="ECO:0000313" key="13">
    <source>
        <dbReference type="Proteomes" id="UP000605676"/>
    </source>
</evidence>